<evidence type="ECO:0000313" key="1">
    <source>
        <dbReference type="EMBL" id="CAH1790088.1"/>
    </source>
</evidence>
<evidence type="ECO:0000313" key="2">
    <source>
        <dbReference type="Proteomes" id="UP000749559"/>
    </source>
</evidence>
<gene>
    <name evidence="1" type="ORF">OFUS_LOCUS15343</name>
</gene>
<protein>
    <submittedName>
        <fullName evidence="1">Uncharacterized protein</fullName>
    </submittedName>
</protein>
<dbReference type="EMBL" id="CAIIXF020000007">
    <property type="protein sequence ID" value="CAH1790088.1"/>
    <property type="molecule type" value="Genomic_DNA"/>
</dbReference>
<reference evidence="1" key="1">
    <citation type="submission" date="2022-03" db="EMBL/GenBank/DDBJ databases">
        <authorList>
            <person name="Martin C."/>
        </authorList>
    </citation>
    <scope>NUCLEOTIDE SEQUENCE</scope>
</reference>
<name>A0A8J1TTL3_OWEFU</name>
<organism evidence="1 2">
    <name type="scientific">Owenia fusiformis</name>
    <name type="common">Polychaete worm</name>
    <dbReference type="NCBI Taxonomy" id="6347"/>
    <lineage>
        <taxon>Eukaryota</taxon>
        <taxon>Metazoa</taxon>
        <taxon>Spiralia</taxon>
        <taxon>Lophotrochozoa</taxon>
        <taxon>Annelida</taxon>
        <taxon>Polychaeta</taxon>
        <taxon>Sedentaria</taxon>
        <taxon>Canalipalpata</taxon>
        <taxon>Sabellida</taxon>
        <taxon>Oweniida</taxon>
        <taxon>Oweniidae</taxon>
        <taxon>Owenia</taxon>
    </lineage>
</organism>
<keyword evidence="2" id="KW-1185">Reference proteome</keyword>
<dbReference type="AlphaFoldDB" id="A0A8J1TTL3"/>
<dbReference type="Proteomes" id="UP000749559">
    <property type="component" value="Unassembled WGS sequence"/>
</dbReference>
<comment type="caution">
    <text evidence="1">The sequence shown here is derived from an EMBL/GenBank/DDBJ whole genome shotgun (WGS) entry which is preliminary data.</text>
</comment>
<proteinExistence type="predicted"/>
<sequence length="104" mass="11906">MYNFLSKAIPKLWVDNQHIFEALYVDALEVAVSERLHLTAGLDGREVINLQVSAKKIPFTWNIIKGLIQSYWLLQGRKIEYKAKSTLFAKLIGLEPMALFSNLI</sequence>
<accession>A0A8J1TTL3</accession>